<protein>
    <submittedName>
        <fullName evidence="2">TolC family protein</fullName>
    </submittedName>
</protein>
<keyword evidence="3" id="KW-1185">Reference proteome</keyword>
<dbReference type="KEGG" id="kfa:Q73A0000_03960"/>
<dbReference type="RefSeq" id="WP_193812790.1">
    <property type="nucleotide sequence ID" value="NZ_CP040442.1"/>
</dbReference>
<name>A0A7M2Y5Q4_9FLAO</name>
<sequence length="421" mass="48405">MLQRKSLHQVILLALFFLMFSGKYFGQDKNTLEFYLTTAEKNSPLLNDYNNRIFSSKIDSLKQRADFGFKVNGIADASYSPQFNGWGYDGNSTINGNNLALLGRVSRDFLGKDNLNTRLQNFSLIIQQILNQKKLSVLNLKRAITEQYILAYSAQEQFAIDKEIIHILDQEDIILKKLTQASVFKQTDYLTFKVMHQQSLLNQKQHEADWQNNYAALQYLSGLVSTDFKKLSAPNIENTGDLDFTKTVYADSFKTDSLKLANDIKIINYDYKPKVSAFADGGYSSALIHTPYKNFGVSVGLSLTVPIYDGHQRKMLIEQKVIETDTKTKYLKYTENQYLQQINLIRNQMQQYQELLKIARTQMKYSQTLIEANLKQLPTGDVRMVDFILSITNYTTLKTGILQYENNLLRLQNNLSNLIVQ</sequence>
<evidence type="ECO:0000313" key="2">
    <source>
        <dbReference type="EMBL" id="QOW09578.1"/>
    </source>
</evidence>
<dbReference type="GO" id="GO:0015562">
    <property type="term" value="F:efflux transmembrane transporter activity"/>
    <property type="evidence" value="ECO:0007669"/>
    <property type="project" value="InterPro"/>
</dbReference>
<dbReference type="SUPFAM" id="SSF56954">
    <property type="entry name" value="Outer membrane efflux proteins (OEP)"/>
    <property type="match status" value="1"/>
</dbReference>
<proteinExistence type="predicted"/>
<dbReference type="Gene3D" id="1.20.1600.10">
    <property type="entry name" value="Outer membrane efflux proteins (OEP)"/>
    <property type="match status" value="1"/>
</dbReference>
<dbReference type="InterPro" id="IPR010131">
    <property type="entry name" value="MdtP/NodT-like"/>
</dbReference>
<evidence type="ECO:0000256" key="1">
    <source>
        <dbReference type="SAM" id="Coils"/>
    </source>
</evidence>
<accession>A0A7M2Y5Q4</accession>
<keyword evidence="1" id="KW-0175">Coiled coil</keyword>
<dbReference type="EMBL" id="CP040442">
    <property type="protein sequence ID" value="QOW09578.1"/>
    <property type="molecule type" value="Genomic_DNA"/>
</dbReference>
<dbReference type="AlphaFoldDB" id="A0A7M2Y5Q4"/>
<gene>
    <name evidence="2" type="ORF">Q73A0000_03960</name>
</gene>
<organism evidence="2 3">
    <name type="scientific">Kaistella flava</name>
    <name type="common">ex Peng et al. 2021</name>
    <dbReference type="NCBI Taxonomy" id="2038776"/>
    <lineage>
        <taxon>Bacteria</taxon>
        <taxon>Pseudomonadati</taxon>
        <taxon>Bacteroidota</taxon>
        <taxon>Flavobacteriia</taxon>
        <taxon>Flavobacteriales</taxon>
        <taxon>Weeksellaceae</taxon>
        <taxon>Chryseobacterium group</taxon>
        <taxon>Kaistella</taxon>
    </lineage>
</organism>
<evidence type="ECO:0000313" key="3">
    <source>
        <dbReference type="Proteomes" id="UP000594195"/>
    </source>
</evidence>
<dbReference type="PANTHER" id="PTHR30203:SF23">
    <property type="entry name" value="OUTER MEMBRANE EFFLUX PROTEIN"/>
    <property type="match status" value="1"/>
</dbReference>
<reference evidence="2 3" key="1">
    <citation type="submission" date="2019-05" db="EMBL/GenBank/DDBJ databases">
        <title>Chryseobacterium sp. isolated from King George Island, maritime Antarctica.</title>
        <authorList>
            <person name="Peng X."/>
        </authorList>
    </citation>
    <scope>NUCLEOTIDE SEQUENCE [LARGE SCALE GENOMIC DNA]</scope>
    <source>
        <strain evidence="2 3">7-3A</strain>
    </source>
</reference>
<dbReference type="Proteomes" id="UP000594195">
    <property type="component" value="Chromosome"/>
</dbReference>
<feature type="coiled-coil region" evidence="1">
    <location>
        <begin position="335"/>
        <end position="362"/>
    </location>
</feature>
<dbReference type="PANTHER" id="PTHR30203">
    <property type="entry name" value="OUTER MEMBRANE CATION EFFLUX PROTEIN"/>
    <property type="match status" value="1"/>
</dbReference>